<accession>A0A3P1SNG4</accession>
<proteinExistence type="predicted"/>
<dbReference type="AlphaFoldDB" id="A0A3P1SNG4"/>
<sequence>MSDSTTIELPEELSINTVDQWHPVFCQAIDQHRHFNFQSNDLCRIDSAGLQLLLAFITQVINSGKTYHWLSVAPTLQHQAQTLGLDHAIFGQQTSDGDK</sequence>
<evidence type="ECO:0000313" key="2">
    <source>
        <dbReference type="EMBL" id="RRC98484.1"/>
    </source>
</evidence>
<dbReference type="InterPro" id="IPR036513">
    <property type="entry name" value="STAS_dom_sf"/>
</dbReference>
<dbReference type="RefSeq" id="WP_124926545.1">
    <property type="nucleotide sequence ID" value="NZ_BMOH01000002.1"/>
</dbReference>
<dbReference type="OrthoDB" id="6121010at2"/>
<comment type="caution">
    <text evidence="2">The sequence shown here is derived from an EMBL/GenBank/DDBJ whole genome shotgun (WGS) entry which is preliminary data.</text>
</comment>
<organism evidence="2 3">
    <name type="scientific">Amphritea balenae</name>
    <dbReference type="NCBI Taxonomy" id="452629"/>
    <lineage>
        <taxon>Bacteria</taxon>
        <taxon>Pseudomonadati</taxon>
        <taxon>Pseudomonadota</taxon>
        <taxon>Gammaproteobacteria</taxon>
        <taxon>Oceanospirillales</taxon>
        <taxon>Oceanospirillaceae</taxon>
        <taxon>Amphritea</taxon>
    </lineage>
</organism>
<dbReference type="SUPFAM" id="SSF52091">
    <property type="entry name" value="SpoIIaa-like"/>
    <property type="match status" value="1"/>
</dbReference>
<name>A0A3P1SNG4_9GAMM</name>
<feature type="domain" description="MlaB-like STAS" evidence="1">
    <location>
        <begin position="7"/>
        <end position="86"/>
    </location>
</feature>
<keyword evidence="3" id="KW-1185">Reference proteome</keyword>
<evidence type="ECO:0000259" key="1">
    <source>
        <dbReference type="Pfam" id="PF13466"/>
    </source>
</evidence>
<dbReference type="EMBL" id="RQXV01000007">
    <property type="protein sequence ID" value="RRC98484.1"/>
    <property type="molecule type" value="Genomic_DNA"/>
</dbReference>
<dbReference type="Pfam" id="PF13466">
    <property type="entry name" value="STAS_2"/>
    <property type="match status" value="1"/>
</dbReference>
<protein>
    <submittedName>
        <fullName evidence="2">STAS domain-containing protein</fullName>
    </submittedName>
</protein>
<dbReference type="Gene3D" id="3.30.750.24">
    <property type="entry name" value="STAS domain"/>
    <property type="match status" value="1"/>
</dbReference>
<evidence type="ECO:0000313" key="3">
    <source>
        <dbReference type="Proteomes" id="UP000267535"/>
    </source>
</evidence>
<dbReference type="Proteomes" id="UP000267535">
    <property type="component" value="Unassembled WGS sequence"/>
</dbReference>
<dbReference type="InterPro" id="IPR058548">
    <property type="entry name" value="MlaB-like_STAS"/>
</dbReference>
<gene>
    <name evidence="2" type="ORF">EHS89_12745</name>
</gene>
<reference evidence="2 3" key="1">
    <citation type="submission" date="2018-11" db="EMBL/GenBank/DDBJ databases">
        <title>The draft genome sequence of Amphritea balenae JAMM 1525T.</title>
        <authorList>
            <person name="Fang Z."/>
            <person name="Zhang Y."/>
            <person name="Han X."/>
        </authorList>
    </citation>
    <scope>NUCLEOTIDE SEQUENCE [LARGE SCALE GENOMIC DNA]</scope>
    <source>
        <strain evidence="2 3">JAMM 1525</strain>
    </source>
</reference>